<dbReference type="RefSeq" id="WP_064218633.1">
    <property type="nucleotide sequence ID" value="NZ_LVXZ01000057.1"/>
</dbReference>
<evidence type="ECO:0000313" key="2">
    <source>
        <dbReference type="Proteomes" id="UP000078302"/>
    </source>
</evidence>
<comment type="caution">
    <text evidence="1">The sequence shown here is derived from an EMBL/GenBank/DDBJ whole genome shotgun (WGS) entry which is preliminary data.</text>
</comment>
<reference evidence="1 2" key="1">
    <citation type="submission" date="2016-04" db="EMBL/GenBank/DDBJ databases">
        <title>Acidithiobacillus ferrooxidans genome sequencing and assembly.</title>
        <authorList>
            <person name="Zhou Z."/>
        </authorList>
    </citation>
    <scope>NUCLEOTIDE SEQUENCE [LARGE SCALE GENOMIC DNA]</scope>
    <source>
        <strain evidence="1 2">BY0502</strain>
    </source>
</reference>
<dbReference type="InterPro" id="IPR022148">
    <property type="entry name" value="CopG_antitoxin"/>
</dbReference>
<protein>
    <submittedName>
        <fullName evidence="1">Uncharacterized protein</fullName>
    </submittedName>
</protein>
<dbReference type="Proteomes" id="UP000078302">
    <property type="component" value="Unassembled WGS sequence"/>
</dbReference>
<dbReference type="AlphaFoldDB" id="A0A179BJL7"/>
<dbReference type="OrthoDB" id="1551132at2"/>
<dbReference type="Pfam" id="PF12441">
    <property type="entry name" value="CopG_antitoxin"/>
    <property type="match status" value="1"/>
</dbReference>
<gene>
    <name evidence="1" type="ORF">A4H96_05360</name>
</gene>
<sequence length="85" mass="9527">MKAKLKAMPSLRSDTDAEHFVDSADLSQYDLSGFQPASFEFEPKSAALTMRLPAPLLEALKRKAQAQGIPYTRYVRRLLEKDVGL</sequence>
<accession>A0A179BJL7</accession>
<proteinExistence type="predicted"/>
<keyword evidence="2" id="KW-1185">Reference proteome</keyword>
<dbReference type="EMBL" id="LVXZ01000057">
    <property type="protein sequence ID" value="OAP91918.1"/>
    <property type="molecule type" value="Genomic_DNA"/>
</dbReference>
<organism evidence="1 2">
    <name type="scientific">Acidithiobacillus ferrooxidans</name>
    <name type="common">Thiobacillus ferrooxidans</name>
    <dbReference type="NCBI Taxonomy" id="920"/>
    <lineage>
        <taxon>Bacteria</taxon>
        <taxon>Pseudomonadati</taxon>
        <taxon>Pseudomonadota</taxon>
        <taxon>Acidithiobacillia</taxon>
        <taxon>Acidithiobacillales</taxon>
        <taxon>Acidithiobacillaceae</taxon>
        <taxon>Acidithiobacillus</taxon>
    </lineage>
</organism>
<name>A0A179BJL7_ACIFR</name>
<evidence type="ECO:0000313" key="1">
    <source>
        <dbReference type="EMBL" id="OAP91918.1"/>
    </source>
</evidence>